<evidence type="ECO:0000256" key="7">
    <source>
        <dbReference type="ARBA" id="ARBA00022917"/>
    </source>
</evidence>
<feature type="domain" description="Asn/Gln amidotransferase" evidence="15">
    <location>
        <begin position="669"/>
        <end position="811"/>
    </location>
</feature>
<evidence type="ECO:0000256" key="10">
    <source>
        <dbReference type="ARBA" id="ARBA00047913"/>
    </source>
</evidence>
<evidence type="ECO:0000256" key="1">
    <source>
        <dbReference type="ARBA" id="ARBA00011123"/>
    </source>
</evidence>
<dbReference type="Pfam" id="PF03950">
    <property type="entry name" value="tRNA-synt_1c_C"/>
    <property type="match status" value="2"/>
</dbReference>
<keyword evidence="17" id="KW-1185">Reference proteome</keyword>
<dbReference type="FunFam" id="1.10.10.410:FF:000001">
    <property type="entry name" value="Aspartyl/glutamyl-tRNA(Asn/Gln) amidotransferase subunit B"/>
    <property type="match status" value="1"/>
</dbReference>
<dbReference type="Pfam" id="PF00749">
    <property type="entry name" value="tRNA-synt_1c"/>
    <property type="match status" value="1"/>
</dbReference>
<dbReference type="InterPro" id="IPR023168">
    <property type="entry name" value="GatB_Yqey_C_2"/>
</dbReference>
<evidence type="ECO:0000256" key="8">
    <source>
        <dbReference type="ARBA" id="ARBA00023146"/>
    </source>
</evidence>
<evidence type="ECO:0000256" key="9">
    <source>
        <dbReference type="ARBA" id="ARBA00047380"/>
    </source>
</evidence>
<dbReference type="Pfam" id="PF02637">
    <property type="entry name" value="GatB_Yqey"/>
    <property type="match status" value="1"/>
</dbReference>
<dbReference type="Gene3D" id="2.40.240.10">
    <property type="entry name" value="Ribosomal Protein L25, Chain P"/>
    <property type="match status" value="2"/>
</dbReference>
<evidence type="ECO:0000256" key="2">
    <source>
        <dbReference type="ARBA" id="ARBA00012836"/>
    </source>
</evidence>
<dbReference type="InterPro" id="IPR014729">
    <property type="entry name" value="Rossmann-like_a/b/a_fold"/>
</dbReference>
<protein>
    <recommendedName>
        <fullName evidence="2 12">Glutamine--tRNA ligase</fullName>
        <ecNumber evidence="2 12">6.1.1.18</ecNumber>
    </recommendedName>
</protein>
<evidence type="ECO:0000256" key="5">
    <source>
        <dbReference type="ARBA" id="ARBA00022741"/>
    </source>
</evidence>
<dbReference type="RefSeq" id="WP_184028462.1">
    <property type="nucleotide sequence ID" value="NZ_JACHFN010000006.1"/>
</dbReference>
<dbReference type="Gene3D" id="3.40.50.620">
    <property type="entry name" value="HUPs"/>
    <property type="match status" value="1"/>
</dbReference>
<comment type="catalytic activity">
    <reaction evidence="11">
        <text>tRNA(Gln) + L-glutamine + ATP = L-glutaminyl-tRNA(Gln) + AMP + diphosphate</text>
        <dbReference type="Rhea" id="RHEA:20121"/>
        <dbReference type="Rhea" id="RHEA-COMP:9662"/>
        <dbReference type="Rhea" id="RHEA-COMP:9681"/>
        <dbReference type="ChEBI" id="CHEBI:30616"/>
        <dbReference type="ChEBI" id="CHEBI:33019"/>
        <dbReference type="ChEBI" id="CHEBI:58359"/>
        <dbReference type="ChEBI" id="CHEBI:78442"/>
        <dbReference type="ChEBI" id="CHEBI:78521"/>
        <dbReference type="ChEBI" id="CHEBI:456215"/>
        <dbReference type="EC" id="6.1.1.18"/>
    </reaction>
</comment>
<dbReference type="GO" id="GO:0006425">
    <property type="term" value="P:glutaminyl-tRNA aminoacylation"/>
    <property type="evidence" value="ECO:0007669"/>
    <property type="project" value="UniProtKB-UniRule"/>
</dbReference>
<dbReference type="NCBIfam" id="TIGR00440">
    <property type="entry name" value="glnS"/>
    <property type="match status" value="1"/>
</dbReference>
<comment type="subunit">
    <text evidence="1">Heterotrimer of A, B and C subunits.</text>
</comment>
<dbReference type="InterPro" id="IPR003789">
    <property type="entry name" value="Asn/Gln_tRNA_amidoTrase-B-like"/>
</dbReference>
<keyword evidence="4 13" id="KW-0436">Ligase</keyword>
<keyword evidence="8 13" id="KW-0030">Aminoacyl-tRNA synthetase</keyword>
<dbReference type="NCBIfam" id="NF011291">
    <property type="entry name" value="PRK14703.1"/>
    <property type="match status" value="1"/>
</dbReference>
<evidence type="ECO:0000256" key="13">
    <source>
        <dbReference type="RuleBase" id="RU363037"/>
    </source>
</evidence>
<dbReference type="Pfam" id="PF20974">
    <property type="entry name" value="tRNA-synt_1c_C2"/>
    <property type="match status" value="1"/>
</dbReference>
<evidence type="ECO:0000256" key="4">
    <source>
        <dbReference type="ARBA" id="ARBA00022598"/>
    </source>
</evidence>
<dbReference type="GO" id="GO:0005829">
    <property type="term" value="C:cytosol"/>
    <property type="evidence" value="ECO:0007669"/>
    <property type="project" value="TreeGrafter"/>
</dbReference>
<evidence type="ECO:0000256" key="12">
    <source>
        <dbReference type="NCBIfam" id="TIGR00440"/>
    </source>
</evidence>
<feature type="region of interest" description="Disordered" evidence="14">
    <location>
        <begin position="604"/>
        <end position="640"/>
    </location>
</feature>
<keyword evidence="6 13" id="KW-0067">ATP-binding</keyword>
<proteinExistence type="inferred from homology"/>
<dbReference type="AlphaFoldDB" id="A0A7W8GF64"/>
<dbReference type="SUPFAM" id="SSF89095">
    <property type="entry name" value="GatB/YqeY motif"/>
    <property type="match status" value="1"/>
</dbReference>
<comment type="caution">
    <text evidence="16">The sequence shown here is derived from an EMBL/GenBank/DDBJ whole genome shotgun (WGS) entry which is preliminary data.</text>
</comment>
<dbReference type="Gene3D" id="1.10.10.410">
    <property type="match status" value="1"/>
</dbReference>
<name>A0A7W8GF64_9DEIO</name>
<keyword evidence="3" id="KW-0963">Cytoplasm</keyword>
<dbReference type="EMBL" id="JACHFN010000006">
    <property type="protein sequence ID" value="MBB5234527.1"/>
    <property type="molecule type" value="Genomic_DNA"/>
</dbReference>
<sequence length="814" mass="89255">MTGPESLPSSASAGAAPGAARVAPNFITEIIERDLESGKYPGVVTRFPPEPNGYLHLGHTFASFLDFQTAVQYGGRYHLRLDDTNPEGESVEFAQAIQDDLRWLGWDWGDHLYYASDNFEKYYGYAEQLITQGDAYVDSVSADEMARLRGDAVTPGTPSEYRSRPVEENLDLFRRMRAGEFADGQHVLRARIDLASPNMKLRDPVLYRILRGHHYRAGDEWCIYPMYDFQHPLQDALEGVTHSMCSLEFVDNRAIYDWLMERLGFSPRPHQYEFGRRSLEYTVVSKRKLRRLVQEGRVTGWDDPRMPTLRAQRRLGVTPEAVRAFASQIGVSRTNRTVDISVYENAVRGDLNHRAPRVMAVTDPLRVVVTNLPEGETRTLTLPYWPHDVIRDSPDGRVALPSGERVAPERAVREVPFSRELYIERGDFSLDPPKGFKRLTVGGTVRLRGAGILRADGVETDAAGQVTLVRATLLEEGAKAAGVIHWVDAARALPAEFRLYDRLFRVAHPEGENPDDIAPDFDPERMSHENEAAPLDAGFLRFLNPQSLRVTRGFVEPSVAHDPADTRYQFERQGYFWRDPVDSREDALVFGRIITLKDAWASEAHKDTPKAAAGAPRPAPKAEALQAAAAQKPQVSPLTPEQQAEVARLAALGAAEAEARTVARDPALLAFLAGARQDGTFGQVASWAVNDLAASLRAGEVRVSAADLAPLAGLLASGTVTTRVARDVLARAAASGEAPLEIVEREGLNAALGDEALAAAVAEVLAANPDKVEAYRGGRAALMGFFTGQVMRATGGKADPARVAAALREALSGG</sequence>
<gene>
    <name evidence="16" type="ORF">HNQ09_001965</name>
</gene>
<keyword evidence="5 13" id="KW-0547">Nucleotide-binding</keyword>
<dbReference type="Proteomes" id="UP000525389">
    <property type="component" value="Unassembled WGS sequence"/>
</dbReference>
<dbReference type="SMART" id="SM00845">
    <property type="entry name" value="GatB_Yqey"/>
    <property type="match status" value="1"/>
</dbReference>
<evidence type="ECO:0000256" key="3">
    <source>
        <dbReference type="ARBA" id="ARBA00022490"/>
    </source>
</evidence>
<dbReference type="PRINTS" id="PR00987">
    <property type="entry name" value="TRNASYNTHGLU"/>
</dbReference>
<dbReference type="InterPro" id="IPR000924">
    <property type="entry name" value="Glu/Gln-tRNA-synth"/>
</dbReference>
<dbReference type="SUPFAM" id="SSF52374">
    <property type="entry name" value="Nucleotidylyl transferase"/>
    <property type="match status" value="1"/>
</dbReference>
<dbReference type="InterPro" id="IPR049437">
    <property type="entry name" value="tRNA-synt_1c_C2"/>
</dbReference>
<comment type="catalytic activity">
    <reaction evidence="10">
        <text>L-glutamyl-tRNA(Gln) + L-glutamine + ATP + H2O = L-glutaminyl-tRNA(Gln) + L-glutamate + ADP + phosphate + H(+)</text>
        <dbReference type="Rhea" id="RHEA:17521"/>
        <dbReference type="Rhea" id="RHEA-COMP:9681"/>
        <dbReference type="Rhea" id="RHEA-COMP:9684"/>
        <dbReference type="ChEBI" id="CHEBI:15377"/>
        <dbReference type="ChEBI" id="CHEBI:15378"/>
        <dbReference type="ChEBI" id="CHEBI:29985"/>
        <dbReference type="ChEBI" id="CHEBI:30616"/>
        <dbReference type="ChEBI" id="CHEBI:43474"/>
        <dbReference type="ChEBI" id="CHEBI:58359"/>
        <dbReference type="ChEBI" id="CHEBI:78520"/>
        <dbReference type="ChEBI" id="CHEBI:78521"/>
        <dbReference type="ChEBI" id="CHEBI:456216"/>
    </reaction>
</comment>
<dbReference type="PROSITE" id="PS00178">
    <property type="entry name" value="AA_TRNA_LIGASE_I"/>
    <property type="match status" value="1"/>
</dbReference>
<keyword evidence="7 13" id="KW-0648">Protein biosynthesis</keyword>
<evidence type="ECO:0000313" key="17">
    <source>
        <dbReference type="Proteomes" id="UP000525389"/>
    </source>
</evidence>
<dbReference type="GO" id="GO:0004819">
    <property type="term" value="F:glutamine-tRNA ligase activity"/>
    <property type="evidence" value="ECO:0007669"/>
    <property type="project" value="UniProtKB-UniRule"/>
</dbReference>
<comment type="similarity">
    <text evidence="13">Belongs to the class-I aminoacyl-tRNA synthetase family.</text>
</comment>
<evidence type="ECO:0000259" key="15">
    <source>
        <dbReference type="SMART" id="SM00845"/>
    </source>
</evidence>
<dbReference type="InterPro" id="IPR020056">
    <property type="entry name" value="Rbsml_bL25/Gln-tRNA_synth_N"/>
</dbReference>
<dbReference type="FunFam" id="3.40.50.620:FF:000037">
    <property type="entry name" value="Glutamine--tRNA ligase cytoplasmic"/>
    <property type="match status" value="1"/>
</dbReference>
<dbReference type="EC" id="6.1.1.18" evidence="2 12"/>
<evidence type="ECO:0000313" key="16">
    <source>
        <dbReference type="EMBL" id="MBB5234527.1"/>
    </source>
</evidence>
<dbReference type="PANTHER" id="PTHR43097:SF5">
    <property type="entry name" value="GLUTAMATE--TRNA LIGASE"/>
    <property type="match status" value="1"/>
</dbReference>
<dbReference type="GO" id="GO:0016884">
    <property type="term" value="F:carbon-nitrogen ligase activity, with glutamine as amido-N-donor"/>
    <property type="evidence" value="ECO:0007669"/>
    <property type="project" value="InterPro"/>
</dbReference>
<reference evidence="16 17" key="1">
    <citation type="submission" date="2020-08" db="EMBL/GenBank/DDBJ databases">
        <title>Genomic Encyclopedia of Type Strains, Phase IV (KMG-IV): sequencing the most valuable type-strain genomes for metagenomic binning, comparative biology and taxonomic classification.</title>
        <authorList>
            <person name="Goeker M."/>
        </authorList>
    </citation>
    <scope>NUCLEOTIDE SEQUENCE [LARGE SCALE GENOMIC DNA]</scope>
    <source>
        <strain evidence="16 17">DSM 101791</strain>
    </source>
</reference>
<evidence type="ECO:0000256" key="14">
    <source>
        <dbReference type="SAM" id="MobiDB-lite"/>
    </source>
</evidence>
<accession>A0A7W8GF64</accession>
<dbReference type="InterPro" id="IPR001412">
    <property type="entry name" value="aa-tRNA-synth_I_CS"/>
</dbReference>
<dbReference type="InterPro" id="IPR011035">
    <property type="entry name" value="Ribosomal_bL25/Gln-tRNA_synth"/>
</dbReference>
<comment type="catalytic activity">
    <reaction evidence="9">
        <text>L-aspartyl-tRNA(Asn) + L-glutamine + ATP + H2O = L-asparaginyl-tRNA(Asn) + L-glutamate + ADP + phosphate + 2 H(+)</text>
        <dbReference type="Rhea" id="RHEA:14513"/>
        <dbReference type="Rhea" id="RHEA-COMP:9674"/>
        <dbReference type="Rhea" id="RHEA-COMP:9677"/>
        <dbReference type="ChEBI" id="CHEBI:15377"/>
        <dbReference type="ChEBI" id="CHEBI:15378"/>
        <dbReference type="ChEBI" id="CHEBI:29985"/>
        <dbReference type="ChEBI" id="CHEBI:30616"/>
        <dbReference type="ChEBI" id="CHEBI:43474"/>
        <dbReference type="ChEBI" id="CHEBI:58359"/>
        <dbReference type="ChEBI" id="CHEBI:78515"/>
        <dbReference type="ChEBI" id="CHEBI:78516"/>
        <dbReference type="ChEBI" id="CHEBI:456216"/>
    </reaction>
</comment>
<dbReference type="SUPFAM" id="SSF50715">
    <property type="entry name" value="Ribosomal protein L25-like"/>
    <property type="match status" value="1"/>
</dbReference>
<evidence type="ECO:0000256" key="11">
    <source>
        <dbReference type="ARBA" id="ARBA00048270"/>
    </source>
</evidence>
<dbReference type="InterPro" id="IPR020059">
    <property type="entry name" value="Glu/Gln-tRNA-synth_Ib_codon-bd"/>
</dbReference>
<dbReference type="InterPro" id="IPR050132">
    <property type="entry name" value="Gln/Glu-tRNA_Ligase"/>
</dbReference>
<dbReference type="PANTHER" id="PTHR43097">
    <property type="entry name" value="GLUTAMINE-TRNA LIGASE"/>
    <property type="match status" value="1"/>
</dbReference>
<organism evidence="16 17">
    <name type="scientific">Deinococcus budaensis</name>
    <dbReference type="NCBI Taxonomy" id="1665626"/>
    <lineage>
        <taxon>Bacteria</taxon>
        <taxon>Thermotogati</taxon>
        <taxon>Deinococcota</taxon>
        <taxon>Deinococci</taxon>
        <taxon>Deinococcales</taxon>
        <taxon>Deinococcaceae</taxon>
        <taxon>Deinococcus</taxon>
    </lineage>
</organism>
<dbReference type="InterPro" id="IPR020058">
    <property type="entry name" value="Glu/Gln-tRNA-synth_Ib_cat-dom"/>
</dbReference>
<feature type="compositionally biased region" description="Low complexity" evidence="14">
    <location>
        <begin position="610"/>
        <end position="634"/>
    </location>
</feature>
<evidence type="ECO:0000256" key="6">
    <source>
        <dbReference type="ARBA" id="ARBA00022840"/>
    </source>
</evidence>
<dbReference type="InterPro" id="IPR018027">
    <property type="entry name" value="Asn/Gln_amidotransferase"/>
</dbReference>
<dbReference type="GO" id="GO:0005524">
    <property type="term" value="F:ATP binding"/>
    <property type="evidence" value="ECO:0007669"/>
    <property type="project" value="UniProtKB-KW"/>
</dbReference>
<dbReference type="InterPro" id="IPR004514">
    <property type="entry name" value="Gln-tRNA-synth"/>
</dbReference>